<feature type="compositionally biased region" description="Polar residues" evidence="1">
    <location>
        <begin position="859"/>
        <end position="869"/>
    </location>
</feature>
<feature type="compositionally biased region" description="Polar residues" evidence="1">
    <location>
        <begin position="217"/>
        <end position="235"/>
    </location>
</feature>
<dbReference type="GO" id="GO:0005975">
    <property type="term" value="P:carbohydrate metabolic process"/>
    <property type="evidence" value="ECO:0007669"/>
    <property type="project" value="InterPro"/>
</dbReference>
<accession>A0A9N9PRE0</accession>
<evidence type="ECO:0000313" key="2">
    <source>
        <dbReference type="EMBL" id="CAG8956811.1"/>
    </source>
</evidence>
<feature type="compositionally biased region" description="Polar residues" evidence="1">
    <location>
        <begin position="521"/>
        <end position="541"/>
    </location>
</feature>
<feature type="region of interest" description="Disordered" evidence="1">
    <location>
        <begin position="634"/>
        <end position="662"/>
    </location>
</feature>
<feature type="compositionally biased region" description="Polar residues" evidence="1">
    <location>
        <begin position="640"/>
        <end position="651"/>
    </location>
</feature>
<dbReference type="InterPro" id="IPR001579">
    <property type="entry name" value="Glyco_hydro_18_chit_AS"/>
</dbReference>
<protein>
    <submittedName>
        <fullName evidence="2">Uncharacterized protein</fullName>
    </submittedName>
</protein>
<dbReference type="GO" id="GO:0004553">
    <property type="term" value="F:hydrolase activity, hydrolyzing O-glycosyl compounds"/>
    <property type="evidence" value="ECO:0007669"/>
    <property type="project" value="InterPro"/>
</dbReference>
<evidence type="ECO:0000313" key="3">
    <source>
        <dbReference type="Proteomes" id="UP000696280"/>
    </source>
</evidence>
<feature type="compositionally biased region" description="Low complexity" evidence="1">
    <location>
        <begin position="267"/>
        <end position="284"/>
    </location>
</feature>
<feature type="compositionally biased region" description="Acidic residues" evidence="1">
    <location>
        <begin position="834"/>
        <end position="849"/>
    </location>
</feature>
<dbReference type="InterPro" id="IPR018822">
    <property type="entry name" value="UPF0646"/>
</dbReference>
<keyword evidence="3" id="KW-1185">Reference proteome</keyword>
<feature type="region of interest" description="Disordered" evidence="1">
    <location>
        <begin position="139"/>
        <end position="179"/>
    </location>
</feature>
<dbReference type="EMBL" id="CAJVRL010000073">
    <property type="protein sequence ID" value="CAG8956811.1"/>
    <property type="molecule type" value="Genomic_DNA"/>
</dbReference>
<dbReference type="PROSITE" id="PS01095">
    <property type="entry name" value="GH18_1"/>
    <property type="match status" value="1"/>
</dbReference>
<feature type="region of interest" description="Disordered" evidence="1">
    <location>
        <begin position="793"/>
        <end position="892"/>
    </location>
</feature>
<feature type="compositionally biased region" description="Polar residues" evidence="1">
    <location>
        <begin position="139"/>
        <end position="155"/>
    </location>
</feature>
<feature type="region of interest" description="Disordered" evidence="1">
    <location>
        <begin position="517"/>
        <end position="585"/>
    </location>
</feature>
<dbReference type="AlphaFoldDB" id="A0A9N9PRE0"/>
<feature type="region of interest" description="Disordered" evidence="1">
    <location>
        <begin position="215"/>
        <end position="288"/>
    </location>
</feature>
<feature type="compositionally biased region" description="Basic and acidic residues" evidence="1">
    <location>
        <begin position="544"/>
        <end position="557"/>
    </location>
</feature>
<comment type="caution">
    <text evidence="2">The sequence shown here is derived from an EMBL/GenBank/DDBJ whole genome shotgun (WGS) entry which is preliminary data.</text>
</comment>
<feature type="compositionally biased region" description="Polar residues" evidence="1">
    <location>
        <begin position="482"/>
        <end position="499"/>
    </location>
</feature>
<feature type="compositionally biased region" description="Polar residues" evidence="1">
    <location>
        <begin position="166"/>
        <end position="179"/>
    </location>
</feature>
<feature type="region of interest" description="Disordered" evidence="1">
    <location>
        <begin position="676"/>
        <end position="705"/>
    </location>
</feature>
<dbReference type="OrthoDB" id="5339076at2759"/>
<evidence type="ECO:0000256" key="1">
    <source>
        <dbReference type="SAM" id="MobiDB-lite"/>
    </source>
</evidence>
<sequence length="892" mass="98076">MLAPHFEHSLPPNMADDNMEISSDHGQNIDDIDIDIEFTAVDGDAGEDYMVDDTPMNIGFEDSNNDEDLLTAPDELMGDDISFGDETDDHHDGPLDLMIDDAPASIFETVIEDLAEETAQDPSNTATGLPLDIHTENHNITSLDFGPSQSEQEAGSDTHGFPLPLESTSEPVQANSATSPVNAISDTLELGNNSESDIAAEQAILPELSTDLKESQDLNTETPNPNVSPHDATTISHREETPELPIEDEVGHGNELAENETTKSPKASALNTTDTTQTQLSQDQGNDHEELFPESTLVLAPEVVVVWRSVEYSLFPKSESDNPDTFFLSDPSILEQTLGEFLQAIRDVIHGELEDEDELCMAIEDLGLEIEETSTHLPNYTFGRIIDVFTKLLENDMDEARPLYVTLRARANFSKRYEVCKSSAIDGKGLSKVIIFRDESASQEDLAASAEHAAFDGELDAGGEVGEEEANLKTSDILDDGSYNNQTEDNQPHQSLQADQETKAWNDVEDHLQETGEADDITTSNHHTGVQEPVSNTSTPKLSDAVHTEDETARSAGDEDDLIDYSDEETEEPNKNDGTSAPILENHNHDAENQAQNGTYSDLSSPCLKPDYCFCSKCMILLAQEYEAVNQELERRRSSSRTAEVTSASQPENDEAQNIPKDEIHAEAEDLDEIDYETIPNGQDILSADDVGLEPEKEKYEDEPVDEQYLVDVKPADSAHQVDNQEATYQEQQEHLYNFDDQFDPDAATSHNVDAVEFDGVDFDDEEYTGPHESKETIDVTTVLLDFDDAVESSATVSADEPHQEDDFADFDLDDDTADATEPLHGLDAAVPLADEDEIDYEDDEDNENVDVTKAQAAIPTTPNGSMKRSISEVEVDEITASGANENKRSKS</sequence>
<dbReference type="Proteomes" id="UP000696280">
    <property type="component" value="Unassembled WGS sequence"/>
</dbReference>
<dbReference type="Pfam" id="PF10336">
    <property type="entry name" value="DUF2420"/>
    <property type="match status" value="1"/>
</dbReference>
<gene>
    <name evidence="2" type="ORF">HYFRA_00011200</name>
</gene>
<organism evidence="2 3">
    <name type="scientific">Hymenoscyphus fraxineus</name>
    <dbReference type="NCBI Taxonomy" id="746836"/>
    <lineage>
        <taxon>Eukaryota</taxon>
        <taxon>Fungi</taxon>
        <taxon>Dikarya</taxon>
        <taxon>Ascomycota</taxon>
        <taxon>Pezizomycotina</taxon>
        <taxon>Leotiomycetes</taxon>
        <taxon>Helotiales</taxon>
        <taxon>Helotiaceae</taxon>
        <taxon>Hymenoscyphus</taxon>
    </lineage>
</organism>
<reference evidence="2" key="1">
    <citation type="submission" date="2021-07" db="EMBL/GenBank/DDBJ databases">
        <authorList>
            <person name="Durling M."/>
        </authorList>
    </citation>
    <scope>NUCLEOTIDE SEQUENCE</scope>
</reference>
<proteinExistence type="predicted"/>
<feature type="compositionally biased region" description="Acidic residues" evidence="1">
    <location>
        <begin position="807"/>
        <end position="819"/>
    </location>
</feature>
<feature type="compositionally biased region" description="Acidic residues" evidence="1">
    <location>
        <begin position="558"/>
        <end position="571"/>
    </location>
</feature>
<name>A0A9N9PRE0_9HELO</name>
<feature type="region of interest" description="Disordered" evidence="1">
    <location>
        <begin position="474"/>
        <end position="501"/>
    </location>
</feature>